<dbReference type="AlphaFoldDB" id="A0AA38S903"/>
<evidence type="ECO:0000256" key="4">
    <source>
        <dbReference type="ARBA" id="ARBA00022723"/>
    </source>
</evidence>
<sequence>MQAPAAAAATAAAGPSPVQIPELSDANYAAEVLRLTAKQSEADIDSELAAEAAGLGISSSEVSAAAEEGDEAKLSTAEPDISAGLNHHVRNASNASDGSAATAITTHSSTTGATSEDYKGVNGANITKTRSKSLSFSQYDKFLALVDSNLSQPTLVNQPIHGRERTTSILSTGRRMSYAGFRNGIKARIHPRRKSTHSLGATRACICCREEFSKAHELQQLPCGHTYCTECLRTMINHAIKDESHMPPRCCAQPIPATLVKAVLSREEQHAFLKAVLQFSTPWKARIFCPNAACAEFIPPRTKINLKHPFVVVCRNCRTRVCVMCKRNAHPVGQECPEDLDLDAVLKMGEKSGWRRCYKCRALVELTLGCTHMTCRCKAEFCYICGAVWSPIVGCPNFCNGEEELERRRMEEEARRAELEAEKKAREEAAAAAEAERLEAMKRSQGSEEFKRLHAEQEEELERFRTFERKTRSDMWARHTEDKIAMVDKYSDQIEKMMERHAKTAQHLEDRQVADEMDLRAALEQSERNVLVRLRHMEAYCEGEGKSPDSSLPPRVVTERDRRELGQQYSLRDDMERLHQARVNVMRDRQAKRMEELLERQAGELERLVARREEDLEGLVVRFAAEEDAALRVFGERRERLRGRWRLAGDVLRARMEREHGVTYGEMQLPEWPADTPVTVEGPGLAAAGER</sequence>
<keyword evidence="10" id="KW-0175">Coiled coil</keyword>
<feature type="region of interest" description="Disordered" evidence="11">
    <location>
        <begin position="667"/>
        <end position="691"/>
    </location>
</feature>
<evidence type="ECO:0000259" key="13">
    <source>
        <dbReference type="PROSITE" id="PS51873"/>
    </source>
</evidence>
<feature type="compositionally biased region" description="Low complexity" evidence="11">
    <location>
        <begin position="1"/>
        <end position="13"/>
    </location>
</feature>
<dbReference type="CDD" id="cd22584">
    <property type="entry name" value="Rcat_RBR_unk"/>
    <property type="match status" value="1"/>
</dbReference>
<accession>A0AA38S903</accession>
<reference evidence="14" key="1">
    <citation type="submission" date="2022-07" db="EMBL/GenBank/DDBJ databases">
        <title>Fungi with potential for degradation of polypropylene.</title>
        <authorList>
            <person name="Gostincar C."/>
        </authorList>
    </citation>
    <scope>NUCLEOTIDE SEQUENCE</scope>
    <source>
        <strain evidence="14">EXF-13308</strain>
    </source>
</reference>
<dbReference type="Gene3D" id="3.30.40.10">
    <property type="entry name" value="Zinc/RING finger domain, C3HC4 (zinc finger)"/>
    <property type="match status" value="1"/>
</dbReference>
<evidence type="ECO:0000313" key="14">
    <source>
        <dbReference type="EMBL" id="KAJ9155251.1"/>
    </source>
</evidence>
<evidence type="ECO:0000256" key="1">
    <source>
        <dbReference type="ARBA" id="ARBA00001798"/>
    </source>
</evidence>
<dbReference type="Proteomes" id="UP001174694">
    <property type="component" value="Unassembled WGS sequence"/>
</dbReference>
<evidence type="ECO:0000256" key="9">
    <source>
        <dbReference type="PROSITE-ProRule" id="PRU00175"/>
    </source>
</evidence>
<dbReference type="EC" id="2.3.2.31" evidence="2"/>
<dbReference type="PANTHER" id="PTHR11685">
    <property type="entry name" value="RBR FAMILY RING FINGER AND IBR DOMAIN-CONTAINING"/>
    <property type="match status" value="1"/>
</dbReference>
<dbReference type="InterPro" id="IPR013083">
    <property type="entry name" value="Znf_RING/FYVE/PHD"/>
</dbReference>
<dbReference type="GO" id="GO:0061630">
    <property type="term" value="F:ubiquitin protein ligase activity"/>
    <property type="evidence" value="ECO:0007669"/>
    <property type="project" value="UniProtKB-EC"/>
</dbReference>
<dbReference type="PROSITE" id="PS00518">
    <property type="entry name" value="ZF_RING_1"/>
    <property type="match status" value="1"/>
</dbReference>
<evidence type="ECO:0000256" key="11">
    <source>
        <dbReference type="SAM" id="MobiDB-lite"/>
    </source>
</evidence>
<evidence type="ECO:0000256" key="6">
    <source>
        <dbReference type="ARBA" id="ARBA00022771"/>
    </source>
</evidence>
<dbReference type="CDD" id="cd20335">
    <property type="entry name" value="BRcat_RBR"/>
    <property type="match status" value="1"/>
</dbReference>
<dbReference type="GO" id="GO:0016567">
    <property type="term" value="P:protein ubiquitination"/>
    <property type="evidence" value="ECO:0007669"/>
    <property type="project" value="InterPro"/>
</dbReference>
<keyword evidence="4" id="KW-0479">Metal-binding</keyword>
<keyword evidence="8" id="KW-0862">Zinc</keyword>
<organism evidence="14 15">
    <name type="scientific">Pleurostoma richardsiae</name>
    <dbReference type="NCBI Taxonomy" id="41990"/>
    <lineage>
        <taxon>Eukaryota</taxon>
        <taxon>Fungi</taxon>
        <taxon>Dikarya</taxon>
        <taxon>Ascomycota</taxon>
        <taxon>Pezizomycotina</taxon>
        <taxon>Sordariomycetes</taxon>
        <taxon>Sordariomycetidae</taxon>
        <taxon>Calosphaeriales</taxon>
        <taxon>Pleurostomataceae</taxon>
        <taxon>Pleurostoma</taxon>
    </lineage>
</organism>
<evidence type="ECO:0000256" key="5">
    <source>
        <dbReference type="ARBA" id="ARBA00022737"/>
    </source>
</evidence>
<dbReference type="Gene3D" id="1.20.120.1750">
    <property type="match status" value="1"/>
</dbReference>
<dbReference type="PROSITE" id="PS50089">
    <property type="entry name" value="ZF_RING_2"/>
    <property type="match status" value="1"/>
</dbReference>
<feature type="region of interest" description="Disordered" evidence="11">
    <location>
        <begin position="93"/>
        <end position="119"/>
    </location>
</feature>
<feature type="region of interest" description="Disordered" evidence="11">
    <location>
        <begin position="1"/>
        <end position="20"/>
    </location>
</feature>
<keyword evidence="5" id="KW-0677">Repeat</keyword>
<evidence type="ECO:0000256" key="8">
    <source>
        <dbReference type="ARBA" id="ARBA00022833"/>
    </source>
</evidence>
<evidence type="ECO:0000259" key="12">
    <source>
        <dbReference type="PROSITE" id="PS50089"/>
    </source>
</evidence>
<dbReference type="InterPro" id="IPR031127">
    <property type="entry name" value="E3_UB_ligase_RBR"/>
</dbReference>
<dbReference type="PROSITE" id="PS51873">
    <property type="entry name" value="TRIAD"/>
    <property type="match status" value="1"/>
</dbReference>
<proteinExistence type="predicted"/>
<gene>
    <name evidence="14" type="ORF">NKR23_g2042</name>
</gene>
<evidence type="ECO:0000256" key="3">
    <source>
        <dbReference type="ARBA" id="ARBA00022679"/>
    </source>
</evidence>
<dbReference type="Pfam" id="PF01485">
    <property type="entry name" value="IBR"/>
    <property type="match status" value="2"/>
</dbReference>
<dbReference type="InterPro" id="IPR044066">
    <property type="entry name" value="TRIAD_supradom"/>
</dbReference>
<keyword evidence="6 9" id="KW-0863">Zinc-finger</keyword>
<feature type="coiled-coil region" evidence="10">
    <location>
        <begin position="400"/>
        <end position="441"/>
    </location>
</feature>
<evidence type="ECO:0000313" key="15">
    <source>
        <dbReference type="Proteomes" id="UP001174694"/>
    </source>
</evidence>
<dbReference type="InterPro" id="IPR001841">
    <property type="entry name" value="Znf_RING"/>
</dbReference>
<protein>
    <recommendedName>
        <fullName evidence="2">RBR-type E3 ubiquitin transferase</fullName>
        <ecNumber evidence="2">2.3.2.31</ecNumber>
    </recommendedName>
</protein>
<feature type="compositionally biased region" description="Low complexity" evidence="11">
    <location>
        <begin position="99"/>
        <end position="115"/>
    </location>
</feature>
<dbReference type="InterPro" id="IPR017907">
    <property type="entry name" value="Znf_RING_CS"/>
</dbReference>
<feature type="domain" description="RING-type" evidence="12">
    <location>
        <begin position="205"/>
        <end position="250"/>
    </location>
</feature>
<dbReference type="EMBL" id="JANBVO010000003">
    <property type="protein sequence ID" value="KAJ9155251.1"/>
    <property type="molecule type" value="Genomic_DNA"/>
</dbReference>
<evidence type="ECO:0000256" key="2">
    <source>
        <dbReference type="ARBA" id="ARBA00012251"/>
    </source>
</evidence>
<keyword evidence="3 14" id="KW-0808">Transferase</keyword>
<evidence type="ECO:0000256" key="10">
    <source>
        <dbReference type="SAM" id="Coils"/>
    </source>
</evidence>
<dbReference type="InterPro" id="IPR002867">
    <property type="entry name" value="IBR_dom"/>
</dbReference>
<keyword evidence="7" id="KW-0833">Ubl conjugation pathway</keyword>
<evidence type="ECO:0000256" key="7">
    <source>
        <dbReference type="ARBA" id="ARBA00022786"/>
    </source>
</evidence>
<keyword evidence="15" id="KW-1185">Reference proteome</keyword>
<comment type="caution">
    <text evidence="14">The sequence shown here is derived from an EMBL/GenBank/DDBJ whole genome shotgun (WGS) entry which is preliminary data.</text>
</comment>
<feature type="domain" description="RING-type" evidence="13">
    <location>
        <begin position="201"/>
        <end position="403"/>
    </location>
</feature>
<comment type="catalytic activity">
    <reaction evidence="1">
        <text>[E2 ubiquitin-conjugating enzyme]-S-ubiquitinyl-L-cysteine + [acceptor protein]-L-lysine = [E2 ubiquitin-conjugating enzyme]-L-cysteine + [acceptor protein]-N(6)-ubiquitinyl-L-lysine.</text>
        <dbReference type="EC" id="2.3.2.31"/>
    </reaction>
</comment>
<name>A0AA38S903_9PEZI</name>
<dbReference type="SUPFAM" id="SSF57850">
    <property type="entry name" value="RING/U-box"/>
    <property type="match status" value="2"/>
</dbReference>
<dbReference type="GO" id="GO:0008270">
    <property type="term" value="F:zinc ion binding"/>
    <property type="evidence" value="ECO:0007669"/>
    <property type="project" value="UniProtKB-KW"/>
</dbReference>